<evidence type="ECO:0000256" key="1">
    <source>
        <dbReference type="SAM" id="Phobius"/>
    </source>
</evidence>
<feature type="transmembrane region" description="Helical" evidence="1">
    <location>
        <begin position="66"/>
        <end position="85"/>
    </location>
</feature>
<feature type="transmembrane region" description="Helical" evidence="1">
    <location>
        <begin position="18"/>
        <end position="39"/>
    </location>
</feature>
<comment type="caution">
    <text evidence="2">The sequence shown here is derived from an EMBL/GenBank/DDBJ whole genome shotgun (WGS) entry which is preliminary data.</text>
</comment>
<evidence type="ECO:0000313" key="2">
    <source>
        <dbReference type="EMBL" id="MBD8011509.1"/>
    </source>
</evidence>
<dbReference type="Proteomes" id="UP000611521">
    <property type="component" value="Unassembled WGS sequence"/>
</dbReference>
<keyword evidence="1" id="KW-0472">Membrane</keyword>
<reference evidence="2 3" key="1">
    <citation type="submission" date="2020-08" db="EMBL/GenBank/DDBJ databases">
        <title>A Genomic Blueprint of the Chicken Gut Microbiome.</title>
        <authorList>
            <person name="Gilroy R."/>
            <person name="Ravi A."/>
            <person name="Getino M."/>
            <person name="Pursley I."/>
            <person name="Horton D.L."/>
            <person name="Alikhan N.-F."/>
            <person name="Baker D."/>
            <person name="Gharbi K."/>
            <person name="Hall N."/>
            <person name="Watson M."/>
            <person name="Adriaenssens E.M."/>
            <person name="Foster-Nyarko E."/>
            <person name="Jarju S."/>
            <person name="Secka A."/>
            <person name="Antonio M."/>
            <person name="Oren A."/>
            <person name="Chaudhuri R."/>
            <person name="La Ragione R.M."/>
            <person name="Hildebrand F."/>
            <person name="Pallen M.J."/>
        </authorList>
    </citation>
    <scope>NUCLEOTIDE SEQUENCE [LARGE SCALE GENOMIC DNA]</scope>
    <source>
        <strain evidence="2 3">Re1</strain>
    </source>
</reference>
<name>A0ABR8W3B6_9MICO</name>
<dbReference type="RefSeq" id="WP_191712202.1">
    <property type="nucleotide sequence ID" value="NZ_JACSPX010000001.1"/>
</dbReference>
<feature type="transmembrane region" description="Helical" evidence="1">
    <location>
        <begin position="123"/>
        <end position="145"/>
    </location>
</feature>
<feature type="transmembrane region" description="Helical" evidence="1">
    <location>
        <begin position="97"/>
        <end position="117"/>
    </location>
</feature>
<sequence length="162" mass="17601">MQALPHETVRRARLRTTVVLIALVQPVLLILFLIASLIWTGGQVLRDQSAPYDQILLFPVVPVPGWLLLVLAGLLAIGSAVYCVGTEMLDARSVVGLLGPVLASCVTALFFFAAQTVEDDPNLLVALIVDVVALIPLAITAIRYVPEYERRRQADTLPEGYV</sequence>
<proteinExistence type="predicted"/>
<keyword evidence="1" id="KW-0812">Transmembrane</keyword>
<organism evidence="2 3">
    <name type="scientific">Microbacterium commune</name>
    <dbReference type="NCBI Taxonomy" id="2762219"/>
    <lineage>
        <taxon>Bacteria</taxon>
        <taxon>Bacillati</taxon>
        <taxon>Actinomycetota</taxon>
        <taxon>Actinomycetes</taxon>
        <taxon>Micrococcales</taxon>
        <taxon>Microbacteriaceae</taxon>
        <taxon>Microbacterium</taxon>
    </lineage>
</organism>
<accession>A0ABR8W3B6</accession>
<keyword evidence="3" id="KW-1185">Reference proteome</keyword>
<evidence type="ECO:0000313" key="3">
    <source>
        <dbReference type="Proteomes" id="UP000611521"/>
    </source>
</evidence>
<dbReference type="EMBL" id="JACSPX010000001">
    <property type="protein sequence ID" value="MBD8011509.1"/>
    <property type="molecule type" value="Genomic_DNA"/>
</dbReference>
<gene>
    <name evidence="2" type="ORF">H9633_04275</name>
</gene>
<keyword evidence="1" id="KW-1133">Transmembrane helix</keyword>
<protein>
    <submittedName>
        <fullName evidence="2">Uncharacterized protein</fullName>
    </submittedName>
</protein>